<gene>
    <name evidence="3" type="ORF">I7412_03350</name>
</gene>
<feature type="domain" description="HTH cro/C1-type" evidence="2">
    <location>
        <begin position="38"/>
        <end position="93"/>
    </location>
</feature>
<name>A0A937R6L4_9ACTN</name>
<dbReference type="InterPro" id="IPR043917">
    <property type="entry name" value="DUF5753"/>
</dbReference>
<dbReference type="Gene3D" id="1.10.260.40">
    <property type="entry name" value="lambda repressor-like DNA-binding domains"/>
    <property type="match status" value="1"/>
</dbReference>
<organism evidence="3 4">
    <name type="scientific">Frankia nepalensis</name>
    <dbReference type="NCBI Taxonomy" id="1836974"/>
    <lineage>
        <taxon>Bacteria</taxon>
        <taxon>Bacillati</taxon>
        <taxon>Actinomycetota</taxon>
        <taxon>Actinomycetes</taxon>
        <taxon>Frankiales</taxon>
        <taxon>Frankiaceae</taxon>
        <taxon>Frankia</taxon>
    </lineage>
</organism>
<dbReference type="SUPFAM" id="SSF47413">
    <property type="entry name" value="lambda repressor-like DNA-binding domains"/>
    <property type="match status" value="1"/>
</dbReference>
<evidence type="ECO:0000256" key="1">
    <source>
        <dbReference type="SAM" id="MobiDB-lite"/>
    </source>
</evidence>
<evidence type="ECO:0000313" key="3">
    <source>
        <dbReference type="EMBL" id="MBL7626226.1"/>
    </source>
</evidence>
<dbReference type="InterPro" id="IPR010982">
    <property type="entry name" value="Lambda_DNA-bd_dom_sf"/>
</dbReference>
<keyword evidence="4" id="KW-1185">Reference proteome</keyword>
<evidence type="ECO:0000259" key="2">
    <source>
        <dbReference type="PROSITE" id="PS50943"/>
    </source>
</evidence>
<dbReference type="CDD" id="cd00093">
    <property type="entry name" value="HTH_XRE"/>
    <property type="match status" value="1"/>
</dbReference>
<sequence length="307" mass="34116">MVSRPGRARSAREKEGSDVPKDRPTPPTVRSRRLAAELRRLREAAGLTREQVSTQTGINPATLYRHETATARSRPQRRTMIALLNLYGATDQQREDLLALSREVDVQGWLRPYHAELPEPYTTYISFEAEARAVRNYESLFIPGLLQTEDYARAVIRGNLPMATPTQVDQRVQARMERQVVLSKDSPLQLWAIVDEAALHRQVGGAAVMRSQLEKLLETAEQPHVTVQVIPYAAGAHGGMQGSYILLDFPNSADPAVVYVESMAGDLFLEAEADIRRYSLVFDTLRAQALSPDDTAGLITNVAAGRQ</sequence>
<feature type="compositionally biased region" description="Basic and acidic residues" evidence="1">
    <location>
        <begin position="10"/>
        <end position="24"/>
    </location>
</feature>
<dbReference type="SMART" id="SM00530">
    <property type="entry name" value="HTH_XRE"/>
    <property type="match status" value="1"/>
</dbReference>
<dbReference type="AlphaFoldDB" id="A0A937R6L4"/>
<dbReference type="GO" id="GO:0003677">
    <property type="term" value="F:DNA binding"/>
    <property type="evidence" value="ECO:0007669"/>
    <property type="project" value="InterPro"/>
</dbReference>
<dbReference type="PROSITE" id="PS50943">
    <property type="entry name" value="HTH_CROC1"/>
    <property type="match status" value="1"/>
</dbReference>
<reference evidence="3" key="1">
    <citation type="submission" date="2020-12" db="EMBL/GenBank/DDBJ databases">
        <title>Genomic characterization of non-nitrogen-fixing Frankia strains.</title>
        <authorList>
            <person name="Carlos-Shanley C."/>
            <person name="Guerra T."/>
            <person name="Hahn D."/>
        </authorList>
    </citation>
    <scope>NUCLEOTIDE SEQUENCE</scope>
    <source>
        <strain evidence="3">CN6</strain>
    </source>
</reference>
<dbReference type="Proteomes" id="UP000604475">
    <property type="component" value="Unassembled WGS sequence"/>
</dbReference>
<comment type="caution">
    <text evidence="3">The sequence shown here is derived from an EMBL/GenBank/DDBJ whole genome shotgun (WGS) entry which is preliminary data.</text>
</comment>
<feature type="region of interest" description="Disordered" evidence="1">
    <location>
        <begin position="1"/>
        <end position="30"/>
    </location>
</feature>
<evidence type="ECO:0000313" key="4">
    <source>
        <dbReference type="Proteomes" id="UP000604475"/>
    </source>
</evidence>
<dbReference type="EMBL" id="JAEACQ010000123">
    <property type="protein sequence ID" value="MBL7626226.1"/>
    <property type="molecule type" value="Genomic_DNA"/>
</dbReference>
<proteinExistence type="predicted"/>
<protein>
    <submittedName>
        <fullName evidence="3">Helix-turn-helix domain-containing protein</fullName>
    </submittedName>
</protein>
<dbReference type="Pfam" id="PF19054">
    <property type="entry name" value="DUF5753"/>
    <property type="match status" value="1"/>
</dbReference>
<accession>A0A937R6L4</accession>
<dbReference type="InterPro" id="IPR001387">
    <property type="entry name" value="Cro/C1-type_HTH"/>
</dbReference>
<dbReference type="Pfam" id="PF13560">
    <property type="entry name" value="HTH_31"/>
    <property type="match status" value="1"/>
</dbReference>